<dbReference type="AlphaFoldDB" id="A0AAV6FK90"/>
<feature type="compositionally biased region" description="Low complexity" evidence="1">
    <location>
        <begin position="61"/>
        <end position="72"/>
    </location>
</feature>
<evidence type="ECO:0000313" key="2">
    <source>
        <dbReference type="EMBL" id="KAG5263263.1"/>
    </source>
</evidence>
<evidence type="ECO:0000256" key="1">
    <source>
        <dbReference type="SAM" id="MobiDB-lite"/>
    </source>
</evidence>
<feature type="compositionally biased region" description="Polar residues" evidence="1">
    <location>
        <begin position="33"/>
        <end position="42"/>
    </location>
</feature>
<gene>
    <name evidence="2" type="ORF">AALO_G00284410</name>
</gene>
<organism evidence="2 3">
    <name type="scientific">Alosa alosa</name>
    <name type="common">allis shad</name>
    <dbReference type="NCBI Taxonomy" id="278164"/>
    <lineage>
        <taxon>Eukaryota</taxon>
        <taxon>Metazoa</taxon>
        <taxon>Chordata</taxon>
        <taxon>Craniata</taxon>
        <taxon>Vertebrata</taxon>
        <taxon>Euteleostomi</taxon>
        <taxon>Actinopterygii</taxon>
        <taxon>Neopterygii</taxon>
        <taxon>Teleostei</taxon>
        <taxon>Clupei</taxon>
        <taxon>Clupeiformes</taxon>
        <taxon>Clupeoidei</taxon>
        <taxon>Clupeidae</taxon>
        <taxon>Alosa</taxon>
    </lineage>
</organism>
<proteinExistence type="predicted"/>
<sequence length="208" mass="21683">MDYVMRELNAVKESVAMLWKALKAISPPDARPLTSTDTLAPPSSNPSTSIQQPMPSPSSPSTPQSTLHSTEPTAPPPSEPGSPASQDPNPPASPPKTTASPPKTPASPLAKGSSEMSLTPNMAKLVQSEDLLNFIHMAEAALPQAIDDLTLNPGSSACLAKVAGLLVGAMVATTGHRKCVFLGMTTDDIMNAQPYKKSFTIRVSISAL</sequence>
<comment type="caution">
    <text evidence="2">The sequence shown here is derived from an EMBL/GenBank/DDBJ whole genome shotgun (WGS) entry which is preliminary data.</text>
</comment>
<evidence type="ECO:0000313" key="3">
    <source>
        <dbReference type="Proteomes" id="UP000823561"/>
    </source>
</evidence>
<accession>A0AAV6FK90</accession>
<feature type="region of interest" description="Disordered" evidence="1">
    <location>
        <begin position="25"/>
        <end position="116"/>
    </location>
</feature>
<dbReference type="EMBL" id="JADWDJ010000022">
    <property type="protein sequence ID" value="KAG5263263.1"/>
    <property type="molecule type" value="Genomic_DNA"/>
</dbReference>
<name>A0AAV6FK90_9TELE</name>
<keyword evidence="3" id="KW-1185">Reference proteome</keyword>
<protein>
    <submittedName>
        <fullName evidence="2">Uncharacterized protein</fullName>
    </submittedName>
</protein>
<reference evidence="2" key="1">
    <citation type="submission" date="2020-10" db="EMBL/GenBank/DDBJ databases">
        <title>Chromosome-scale genome assembly of the Allis shad, Alosa alosa.</title>
        <authorList>
            <person name="Margot Z."/>
            <person name="Christophe K."/>
            <person name="Cabau C."/>
            <person name="Louis A."/>
            <person name="Berthelot C."/>
            <person name="Parey E."/>
            <person name="Roest Crollius H."/>
            <person name="Montfort J."/>
            <person name="Robinson-Rechavi M."/>
            <person name="Bucao C."/>
            <person name="Bouchez O."/>
            <person name="Gislard M."/>
            <person name="Lluch J."/>
            <person name="Milhes M."/>
            <person name="Lampietro C."/>
            <person name="Lopez Roques C."/>
            <person name="Donnadieu C."/>
            <person name="Braasch I."/>
            <person name="Desvignes T."/>
            <person name="Postlethwait J."/>
            <person name="Bobe J."/>
            <person name="Guiguen Y."/>
        </authorList>
    </citation>
    <scope>NUCLEOTIDE SEQUENCE</scope>
    <source>
        <strain evidence="2">M-15738</strain>
        <tissue evidence="2">Blood</tissue>
    </source>
</reference>
<dbReference type="Proteomes" id="UP000823561">
    <property type="component" value="Chromosome 22"/>
</dbReference>